<feature type="compositionally biased region" description="Polar residues" evidence="1">
    <location>
        <begin position="504"/>
        <end position="529"/>
    </location>
</feature>
<feature type="compositionally biased region" description="Basic and acidic residues" evidence="1">
    <location>
        <begin position="248"/>
        <end position="263"/>
    </location>
</feature>
<dbReference type="EMBL" id="JAINUF010000003">
    <property type="protein sequence ID" value="KAJ8368634.1"/>
    <property type="molecule type" value="Genomic_DNA"/>
</dbReference>
<feature type="region of interest" description="Disordered" evidence="1">
    <location>
        <begin position="40"/>
        <end position="62"/>
    </location>
</feature>
<keyword evidence="3" id="KW-1185">Reference proteome</keyword>
<feature type="region of interest" description="Disordered" evidence="1">
    <location>
        <begin position="452"/>
        <end position="553"/>
    </location>
</feature>
<feature type="compositionally biased region" description="Polar residues" evidence="1">
    <location>
        <begin position="333"/>
        <end position="342"/>
    </location>
</feature>
<protein>
    <submittedName>
        <fullName evidence="2">Uncharacterized protein</fullName>
    </submittedName>
</protein>
<feature type="compositionally biased region" description="Low complexity" evidence="1">
    <location>
        <begin position="743"/>
        <end position="757"/>
    </location>
</feature>
<feature type="region of interest" description="Disordered" evidence="1">
    <location>
        <begin position="220"/>
        <end position="278"/>
    </location>
</feature>
<feature type="region of interest" description="Disordered" evidence="1">
    <location>
        <begin position="713"/>
        <end position="824"/>
    </location>
</feature>
<evidence type="ECO:0000256" key="1">
    <source>
        <dbReference type="SAM" id="MobiDB-lite"/>
    </source>
</evidence>
<feature type="region of interest" description="Disordered" evidence="1">
    <location>
        <begin position="131"/>
        <end position="154"/>
    </location>
</feature>
<feature type="compositionally biased region" description="Polar residues" evidence="1">
    <location>
        <begin position="220"/>
        <end position="234"/>
    </location>
</feature>
<reference evidence="2" key="1">
    <citation type="journal article" date="2023" name="Science">
        <title>Genome structures resolve the early diversification of teleost fishes.</title>
        <authorList>
            <person name="Parey E."/>
            <person name="Louis A."/>
            <person name="Montfort J."/>
            <person name="Bouchez O."/>
            <person name="Roques C."/>
            <person name="Iampietro C."/>
            <person name="Lluch J."/>
            <person name="Castinel A."/>
            <person name="Donnadieu C."/>
            <person name="Desvignes T."/>
            <person name="Floi Bucao C."/>
            <person name="Jouanno E."/>
            <person name="Wen M."/>
            <person name="Mejri S."/>
            <person name="Dirks R."/>
            <person name="Jansen H."/>
            <person name="Henkel C."/>
            <person name="Chen W.J."/>
            <person name="Zahm M."/>
            <person name="Cabau C."/>
            <person name="Klopp C."/>
            <person name="Thompson A.W."/>
            <person name="Robinson-Rechavi M."/>
            <person name="Braasch I."/>
            <person name="Lecointre G."/>
            <person name="Bobe J."/>
            <person name="Postlethwait J.H."/>
            <person name="Berthelot C."/>
            <person name="Roest Crollius H."/>
            <person name="Guiguen Y."/>
        </authorList>
    </citation>
    <scope>NUCLEOTIDE SEQUENCE</scope>
    <source>
        <strain evidence="2">WJC10195</strain>
    </source>
</reference>
<feature type="compositionally biased region" description="Polar residues" evidence="1">
    <location>
        <begin position="769"/>
        <end position="780"/>
    </location>
</feature>
<feature type="compositionally biased region" description="Basic and acidic residues" evidence="1">
    <location>
        <begin position="43"/>
        <end position="62"/>
    </location>
</feature>
<feature type="region of interest" description="Disordered" evidence="1">
    <location>
        <begin position="76"/>
        <end position="104"/>
    </location>
</feature>
<feature type="region of interest" description="Disordered" evidence="1">
    <location>
        <begin position="333"/>
        <end position="417"/>
    </location>
</feature>
<dbReference type="OrthoDB" id="9900339at2759"/>
<dbReference type="GO" id="GO:0007052">
    <property type="term" value="P:mitotic spindle organization"/>
    <property type="evidence" value="ECO:0007669"/>
    <property type="project" value="InterPro"/>
</dbReference>
<sequence length="911" mass="98645">MMPYFMDNANPPVRKMGPRLAFEDDHHILAEEQKACRARARKFSHENTRRRKAQEERRKAEEIREQKLQEEILQQRRQKLQEATEQHQRAHLPPSERNRPVTRRPAHLQGNVLSRIEGTFSLCDPQSPFYSGSPSTYRRCHSSNSSVPSSKPGQQRQLSAAVAYVKLLQEKSANNLQNRDLFFHKLREKQHPLEEIRANSKQENPDVGQPDQTESLFSLETENSHYSPSCSAGLSHTAGPSHSTGHTHTTDPSHTIDHSHTIDPSHASGPSHMPSPSQTAAVICASSSWLHCFQLLSTCQSHGPQEHYKGLRSASVAARESVGLHLWERQNEASLSSLPAHSQRTEEPVAPGEHGPKGPPARGGQGGEKHESRPRTEPTPASTPPSILSDQNTPTQRGTAAISDHQTYKCKPDRQSGLSDKVPLAVLCGAWAGPDATPTECSSLMGGEKTAKSIQQMGNQTDRCHITSPTRENSSGKGSGHGSKTPAASLSTVNQNILGPEGTFTASTEPWQTNRISSLPIDVNTSTTLNKDKERECPENSDPSNQIKKGDHTEEVISNSSVSAVGETHKHTSTDLACNPVSSTSDIKLIKGILKKQSKYVSGVSVPSQTSGSFNFTKQRALSIRDSVELTKHDSKEPESIKKKLRWLDEERLDVAKGGPGAMKGFSRRKDTPPHLQRKSAQLQKHPLCAGRPTVVQVAAGIASTGYQFAKQAWSDGGGREGPLQDHGRGKGSPRGGGPNTPRAPGSAGSAPAGPRSVYCRSRKGTGVRPQSATGSSSVDQGGGRTQGRIILPRPPCRTGKSEGDVEGSSPSNKAPDSCATPERRTAMTVSSLTFTTFPPTSTVPSSALQNVTKGICIYNQRYSLGNTDGESNPCPNSASTGQEVYQLWNGIQSTLEHKGSNSSFHSWVST</sequence>
<dbReference type="GO" id="GO:0031122">
    <property type="term" value="P:cytoplasmic microtubule organization"/>
    <property type="evidence" value="ECO:0007669"/>
    <property type="project" value="InterPro"/>
</dbReference>
<accession>A0A9Q1FVJ4</accession>
<feature type="compositionally biased region" description="Basic and acidic residues" evidence="1">
    <location>
        <begin position="76"/>
        <end position="99"/>
    </location>
</feature>
<dbReference type="PANTHER" id="PTHR31191:SF4">
    <property type="entry name" value="CENTROSOMAL PROTEIN OF 126 KDA"/>
    <property type="match status" value="1"/>
</dbReference>
<proteinExistence type="predicted"/>
<dbReference type="Proteomes" id="UP001152622">
    <property type="component" value="Chromosome 3"/>
</dbReference>
<dbReference type="PANTHER" id="PTHR31191">
    <property type="entry name" value="CENTROSOMAL PROTEIN CEP126"/>
    <property type="match status" value="1"/>
</dbReference>
<feature type="compositionally biased region" description="Low complexity" evidence="1">
    <location>
        <begin position="235"/>
        <end position="247"/>
    </location>
</feature>
<gene>
    <name evidence="2" type="ORF">SKAU_G00086620</name>
</gene>
<name>A0A9Q1FVJ4_SYNKA</name>
<evidence type="ECO:0000313" key="3">
    <source>
        <dbReference type="Proteomes" id="UP001152622"/>
    </source>
</evidence>
<feature type="region of interest" description="Disordered" evidence="1">
    <location>
        <begin position="656"/>
        <end position="687"/>
    </location>
</feature>
<dbReference type="GO" id="GO:0030496">
    <property type="term" value="C:midbody"/>
    <property type="evidence" value="ECO:0007669"/>
    <property type="project" value="TreeGrafter"/>
</dbReference>
<dbReference type="GO" id="GO:1905515">
    <property type="term" value="P:non-motile cilium assembly"/>
    <property type="evidence" value="ECO:0007669"/>
    <property type="project" value="InterPro"/>
</dbReference>
<comment type="caution">
    <text evidence="2">The sequence shown here is derived from an EMBL/GenBank/DDBJ whole genome shotgun (WGS) entry which is preliminary data.</text>
</comment>
<evidence type="ECO:0000313" key="2">
    <source>
        <dbReference type="EMBL" id="KAJ8368634.1"/>
    </source>
</evidence>
<dbReference type="AlphaFoldDB" id="A0A9Q1FVJ4"/>
<feature type="compositionally biased region" description="Polar residues" evidence="1">
    <location>
        <begin position="452"/>
        <end position="473"/>
    </location>
</feature>
<organism evidence="2 3">
    <name type="scientific">Synaphobranchus kaupii</name>
    <name type="common">Kaup's arrowtooth eel</name>
    <dbReference type="NCBI Taxonomy" id="118154"/>
    <lineage>
        <taxon>Eukaryota</taxon>
        <taxon>Metazoa</taxon>
        <taxon>Chordata</taxon>
        <taxon>Craniata</taxon>
        <taxon>Vertebrata</taxon>
        <taxon>Euteleostomi</taxon>
        <taxon>Actinopterygii</taxon>
        <taxon>Neopterygii</taxon>
        <taxon>Teleostei</taxon>
        <taxon>Anguilliformes</taxon>
        <taxon>Synaphobranchidae</taxon>
        <taxon>Synaphobranchus</taxon>
    </lineage>
</organism>
<dbReference type="InterPro" id="IPR028257">
    <property type="entry name" value="CEP126"/>
</dbReference>
<feature type="compositionally biased region" description="Polar residues" evidence="1">
    <location>
        <begin position="486"/>
        <end position="497"/>
    </location>
</feature>
<dbReference type="Pfam" id="PF15352">
    <property type="entry name" value="K1377"/>
    <property type="match status" value="2"/>
</dbReference>
<dbReference type="GO" id="GO:0097546">
    <property type="term" value="C:ciliary base"/>
    <property type="evidence" value="ECO:0007669"/>
    <property type="project" value="InterPro"/>
</dbReference>
<feature type="compositionally biased region" description="Polar residues" evidence="1">
    <location>
        <begin position="384"/>
        <end position="398"/>
    </location>
</feature>
<feature type="compositionally biased region" description="Basic and acidic residues" evidence="1">
    <location>
        <begin position="367"/>
        <end position="376"/>
    </location>
</feature>
<dbReference type="GO" id="GO:0005813">
    <property type="term" value="C:centrosome"/>
    <property type="evidence" value="ECO:0007669"/>
    <property type="project" value="InterPro"/>
</dbReference>